<keyword evidence="4" id="KW-0560">Oxidoreductase</keyword>
<dbReference type="PRINTS" id="PR00368">
    <property type="entry name" value="FADPNR"/>
</dbReference>
<evidence type="ECO:0000259" key="7">
    <source>
        <dbReference type="Pfam" id="PF14759"/>
    </source>
</evidence>
<dbReference type="PANTHER" id="PTHR43557:SF2">
    <property type="entry name" value="RIESKE DOMAIN-CONTAINING PROTEIN-RELATED"/>
    <property type="match status" value="1"/>
</dbReference>
<evidence type="ECO:0000256" key="1">
    <source>
        <dbReference type="ARBA" id="ARBA00001974"/>
    </source>
</evidence>
<comment type="cofactor">
    <cofactor evidence="1">
        <name>FAD</name>
        <dbReference type="ChEBI" id="CHEBI:57692"/>
    </cofactor>
</comment>
<dbReference type="PANTHER" id="PTHR43557">
    <property type="entry name" value="APOPTOSIS-INDUCING FACTOR 1"/>
    <property type="match status" value="1"/>
</dbReference>
<dbReference type="Pfam" id="PF14759">
    <property type="entry name" value="Reductase_C"/>
    <property type="match status" value="1"/>
</dbReference>
<evidence type="ECO:0000256" key="2">
    <source>
        <dbReference type="ARBA" id="ARBA00022630"/>
    </source>
</evidence>
<dbReference type="RefSeq" id="WP_317571667.1">
    <property type="nucleotide sequence ID" value="NZ_JAWLKA010000043.1"/>
</dbReference>
<dbReference type="Gene3D" id="3.30.390.30">
    <property type="match status" value="1"/>
</dbReference>
<keyword evidence="9" id="KW-1185">Reference proteome</keyword>
<dbReference type="PRINTS" id="PR00411">
    <property type="entry name" value="PNDRDTASEI"/>
</dbReference>
<dbReference type="Pfam" id="PF07992">
    <property type="entry name" value="Pyr_redox_2"/>
    <property type="match status" value="1"/>
</dbReference>
<evidence type="ECO:0000256" key="4">
    <source>
        <dbReference type="ARBA" id="ARBA00023002"/>
    </source>
</evidence>
<accession>A0ABU4CSY5</accession>
<evidence type="ECO:0000313" key="9">
    <source>
        <dbReference type="Proteomes" id="UP001185737"/>
    </source>
</evidence>
<feature type="region of interest" description="Disordered" evidence="5">
    <location>
        <begin position="395"/>
        <end position="416"/>
    </location>
</feature>
<organism evidence="8 9">
    <name type="scientific">Rhodococcus jostii</name>
    <dbReference type="NCBI Taxonomy" id="132919"/>
    <lineage>
        <taxon>Bacteria</taxon>
        <taxon>Bacillati</taxon>
        <taxon>Actinomycetota</taxon>
        <taxon>Actinomycetes</taxon>
        <taxon>Mycobacteriales</taxon>
        <taxon>Nocardiaceae</taxon>
        <taxon>Rhodococcus</taxon>
    </lineage>
</organism>
<feature type="domain" description="Reductase C-terminal" evidence="7">
    <location>
        <begin position="323"/>
        <end position="406"/>
    </location>
</feature>
<gene>
    <name evidence="8" type="ORF">R3Q59_40070</name>
</gene>
<dbReference type="InterPro" id="IPR036188">
    <property type="entry name" value="FAD/NAD-bd_sf"/>
</dbReference>
<name>A0ABU4CSY5_RHOJO</name>
<dbReference type="InterPro" id="IPR016156">
    <property type="entry name" value="FAD/NAD-linked_Rdtase_dimer_sf"/>
</dbReference>
<dbReference type="InterPro" id="IPR028202">
    <property type="entry name" value="Reductase_C"/>
</dbReference>
<dbReference type="Proteomes" id="UP001185737">
    <property type="component" value="Unassembled WGS sequence"/>
</dbReference>
<keyword evidence="3" id="KW-0274">FAD</keyword>
<evidence type="ECO:0000259" key="6">
    <source>
        <dbReference type="Pfam" id="PF07992"/>
    </source>
</evidence>
<dbReference type="InterPro" id="IPR023753">
    <property type="entry name" value="FAD/NAD-binding_dom"/>
</dbReference>
<keyword evidence="2" id="KW-0285">Flavoprotein</keyword>
<evidence type="ECO:0000256" key="3">
    <source>
        <dbReference type="ARBA" id="ARBA00022827"/>
    </source>
</evidence>
<evidence type="ECO:0000313" key="8">
    <source>
        <dbReference type="EMBL" id="MDV6286674.1"/>
    </source>
</evidence>
<proteinExistence type="predicted"/>
<dbReference type="EMBL" id="JAWLKA010000043">
    <property type="protein sequence ID" value="MDV6286674.1"/>
    <property type="molecule type" value="Genomic_DNA"/>
</dbReference>
<reference evidence="8 9" key="1">
    <citation type="submission" date="2023-10" db="EMBL/GenBank/DDBJ databases">
        <title>Development of a sustainable strategy for remediation of hydrocarbon-contaminated territories based on the waste exchange concept.</title>
        <authorList>
            <person name="Krivoruchko A."/>
        </authorList>
    </citation>
    <scope>NUCLEOTIDE SEQUENCE [LARGE SCALE GENOMIC DNA]</scope>
    <source>
        <strain evidence="8 9">IEGM 60</strain>
    </source>
</reference>
<dbReference type="InterPro" id="IPR050446">
    <property type="entry name" value="FAD-oxidoreductase/Apoptosis"/>
</dbReference>
<protein>
    <submittedName>
        <fullName evidence="8">FAD-dependent oxidoreductase</fullName>
    </submittedName>
</protein>
<dbReference type="SUPFAM" id="SSF55424">
    <property type="entry name" value="FAD/NAD-linked reductases, dimerisation (C-terminal) domain"/>
    <property type="match status" value="1"/>
</dbReference>
<dbReference type="SUPFAM" id="SSF51905">
    <property type="entry name" value="FAD/NAD(P)-binding domain"/>
    <property type="match status" value="2"/>
</dbReference>
<sequence length="416" mass="43737">MNNANVVIVGAGHAGVQTAASLREMGHDGRILLIGDEPDRPYHRPPLSKSFIASPDADLDPLRSEEFFANNDIDLRLGVRARNLDPSTQRLDLDSGEKVHFDHLILALGSRNRTVPIEGAALDGVAGLRTAQDARSVRERLGNAQHVVVIGGGFIGMEFAAAAAAMGRTVTIFEAAPRTMARAVSPDTSAYLEGTHTAEGVSIQSGATVARIEGLGGAVSAVITGDDRHIPADLVLVGVGALPNTALAESAGIATGAQGSDGILVDDHLRTNHTAISAIGDCARFPAGPTFRRLESVQNAVDQARCVAARITGSPEPYQRVPWFWSHQGKVKLQIAGLAAGVDRSVVRGDLSSGRFSIFGYRGADLVTVESINKPGDHMAARRILESRGSLLPEQAANPEFSLKEVGPATTHSSAR</sequence>
<comment type="caution">
    <text evidence="8">The sequence shown here is derived from an EMBL/GenBank/DDBJ whole genome shotgun (WGS) entry which is preliminary data.</text>
</comment>
<evidence type="ECO:0000256" key="5">
    <source>
        <dbReference type="SAM" id="MobiDB-lite"/>
    </source>
</evidence>
<dbReference type="Gene3D" id="3.50.50.60">
    <property type="entry name" value="FAD/NAD(P)-binding domain"/>
    <property type="match status" value="2"/>
</dbReference>
<feature type="domain" description="FAD/NAD(P)-binding" evidence="6">
    <location>
        <begin position="5"/>
        <end position="304"/>
    </location>
</feature>